<comment type="caution">
    <text evidence="3">The sequence shown here is derived from an EMBL/GenBank/DDBJ whole genome shotgun (WGS) entry which is preliminary data.</text>
</comment>
<name>A0A7W9NHT4_9PSEU</name>
<dbReference type="PROSITE" id="PS51352">
    <property type="entry name" value="THIOREDOXIN_2"/>
    <property type="match status" value="1"/>
</dbReference>
<dbReference type="Pfam" id="PF05988">
    <property type="entry name" value="DUF899"/>
    <property type="match status" value="1"/>
</dbReference>
<accession>A0A7W9NHT4</accession>
<evidence type="ECO:0000259" key="2">
    <source>
        <dbReference type="PROSITE" id="PS51352"/>
    </source>
</evidence>
<dbReference type="Gene3D" id="3.40.30.10">
    <property type="entry name" value="Glutaredoxin"/>
    <property type="match status" value="1"/>
</dbReference>
<evidence type="ECO:0000256" key="1">
    <source>
        <dbReference type="SAM" id="Coils"/>
    </source>
</evidence>
<feature type="domain" description="Thioredoxin" evidence="2">
    <location>
        <begin position="40"/>
        <end position="192"/>
    </location>
</feature>
<keyword evidence="4" id="KW-1185">Reference proteome</keyword>
<dbReference type="AlphaFoldDB" id="A0A7W9NHT4"/>
<dbReference type="SUPFAM" id="SSF52833">
    <property type="entry name" value="Thioredoxin-like"/>
    <property type="match status" value="1"/>
</dbReference>
<reference evidence="3 4" key="1">
    <citation type="submission" date="2020-08" db="EMBL/GenBank/DDBJ databases">
        <title>Sequencing the genomes of 1000 actinobacteria strains.</title>
        <authorList>
            <person name="Klenk H.-P."/>
        </authorList>
    </citation>
    <scope>NUCLEOTIDE SEQUENCE [LARGE SCALE GENOMIC DNA]</scope>
    <source>
        <strain evidence="3 4">DSM 43851</strain>
    </source>
</reference>
<dbReference type="EMBL" id="JACHIR010000001">
    <property type="protein sequence ID" value="MBB5893135.1"/>
    <property type="molecule type" value="Genomic_DNA"/>
</dbReference>
<evidence type="ECO:0000313" key="4">
    <source>
        <dbReference type="Proteomes" id="UP000585638"/>
    </source>
</evidence>
<dbReference type="InterPro" id="IPR010296">
    <property type="entry name" value="DUF899_thioredox"/>
</dbReference>
<dbReference type="InterPro" id="IPR036249">
    <property type="entry name" value="Thioredoxin-like_sf"/>
</dbReference>
<sequence>MEYTNLTESAEYRRAREELRLAEIELMRQRERVARQRRELPPGPVMPNYVFREDNGTVTLDDLVTDRPFIVYHLMYGKRQTTPCPMCTMWIDGFNGVAQHIARNVDFAVAAAAEPEDLQRYGRERGWDQLRLLSCGDNTFKRDLRSEDEDGNQDSTISVFVRDADGAVRHHYTTRPRMSEDIQERGIDLLAPVWHLLDLTPAGRGDWYAGLDYGRLVSGSRT</sequence>
<dbReference type="InterPro" id="IPR013766">
    <property type="entry name" value="Thioredoxin_domain"/>
</dbReference>
<organism evidence="3 4">
    <name type="scientific">Kutzneria kofuensis</name>
    <dbReference type="NCBI Taxonomy" id="103725"/>
    <lineage>
        <taxon>Bacteria</taxon>
        <taxon>Bacillati</taxon>
        <taxon>Actinomycetota</taxon>
        <taxon>Actinomycetes</taxon>
        <taxon>Pseudonocardiales</taxon>
        <taxon>Pseudonocardiaceae</taxon>
        <taxon>Kutzneria</taxon>
    </lineage>
</organism>
<evidence type="ECO:0000313" key="3">
    <source>
        <dbReference type="EMBL" id="MBB5893135.1"/>
    </source>
</evidence>
<gene>
    <name evidence="3" type="ORF">BJ998_004331</name>
</gene>
<dbReference type="Proteomes" id="UP000585638">
    <property type="component" value="Unassembled WGS sequence"/>
</dbReference>
<protein>
    <submittedName>
        <fullName evidence="3">Putative dithiol-disulfide oxidoreductase (DUF899 family)</fullName>
    </submittedName>
</protein>
<dbReference type="RefSeq" id="WP_184864278.1">
    <property type="nucleotide sequence ID" value="NZ_BAAAWY010000022.1"/>
</dbReference>
<proteinExistence type="predicted"/>
<feature type="coiled-coil region" evidence="1">
    <location>
        <begin position="12"/>
        <end position="39"/>
    </location>
</feature>
<keyword evidence="1" id="KW-0175">Coiled coil</keyword>